<proteinExistence type="predicted"/>
<feature type="region of interest" description="Disordered" evidence="1">
    <location>
        <begin position="1"/>
        <end position="35"/>
    </location>
</feature>
<sequence>MTDSIAASSANGGSATGKNTVEGRPSDGEDPLDTQRATMETMVFGLVYTVNKDKEDTPREFVVGRLALEFLQLWLLIKPPCADISVEDHNKRRQHG</sequence>
<feature type="compositionally biased region" description="Low complexity" evidence="1">
    <location>
        <begin position="1"/>
        <end position="17"/>
    </location>
</feature>
<dbReference type="EMBL" id="BLLF01001107">
    <property type="protein sequence ID" value="GFH17173.1"/>
    <property type="molecule type" value="Genomic_DNA"/>
</dbReference>
<name>A0A699Z3J2_HAELA</name>
<dbReference type="Proteomes" id="UP000485058">
    <property type="component" value="Unassembled WGS sequence"/>
</dbReference>
<organism evidence="2 3">
    <name type="scientific">Haematococcus lacustris</name>
    <name type="common">Green alga</name>
    <name type="synonym">Haematococcus pluvialis</name>
    <dbReference type="NCBI Taxonomy" id="44745"/>
    <lineage>
        <taxon>Eukaryota</taxon>
        <taxon>Viridiplantae</taxon>
        <taxon>Chlorophyta</taxon>
        <taxon>core chlorophytes</taxon>
        <taxon>Chlorophyceae</taxon>
        <taxon>CS clade</taxon>
        <taxon>Chlamydomonadales</taxon>
        <taxon>Haematococcaceae</taxon>
        <taxon>Haematococcus</taxon>
    </lineage>
</organism>
<accession>A0A699Z3J2</accession>
<keyword evidence="3" id="KW-1185">Reference proteome</keyword>
<protein>
    <submittedName>
        <fullName evidence="2">PAS domain-containing protein</fullName>
    </submittedName>
</protein>
<evidence type="ECO:0000313" key="2">
    <source>
        <dbReference type="EMBL" id="GFH17173.1"/>
    </source>
</evidence>
<evidence type="ECO:0000256" key="1">
    <source>
        <dbReference type="SAM" id="MobiDB-lite"/>
    </source>
</evidence>
<evidence type="ECO:0000313" key="3">
    <source>
        <dbReference type="Proteomes" id="UP000485058"/>
    </source>
</evidence>
<gene>
    <name evidence="2" type="ORF">HaLaN_13744</name>
</gene>
<comment type="caution">
    <text evidence="2">The sequence shown here is derived from an EMBL/GenBank/DDBJ whole genome shotgun (WGS) entry which is preliminary data.</text>
</comment>
<reference evidence="2 3" key="1">
    <citation type="submission" date="2020-02" db="EMBL/GenBank/DDBJ databases">
        <title>Draft genome sequence of Haematococcus lacustris strain NIES-144.</title>
        <authorList>
            <person name="Morimoto D."/>
            <person name="Nakagawa S."/>
            <person name="Yoshida T."/>
            <person name="Sawayama S."/>
        </authorList>
    </citation>
    <scope>NUCLEOTIDE SEQUENCE [LARGE SCALE GENOMIC DNA]</scope>
    <source>
        <strain evidence="2 3">NIES-144</strain>
    </source>
</reference>
<dbReference type="AlphaFoldDB" id="A0A699Z3J2"/>